<reference evidence="2 3" key="1">
    <citation type="submission" date="2016-11" db="EMBL/GenBank/DDBJ databases">
        <title>Complete Genome Sequence of Bradyrhizobium sp. strain J5, an isolated from soybean nodule in Hokkaido.</title>
        <authorList>
            <person name="Kanehara K."/>
        </authorList>
    </citation>
    <scope>NUCLEOTIDE SEQUENCE [LARGE SCALE GENOMIC DNA]</scope>
    <source>
        <strain evidence="2 3">J5</strain>
    </source>
</reference>
<feature type="region of interest" description="Disordered" evidence="1">
    <location>
        <begin position="1"/>
        <end position="21"/>
    </location>
</feature>
<dbReference type="EMBL" id="CP017637">
    <property type="protein sequence ID" value="APG07456.1"/>
    <property type="molecule type" value="Genomic_DNA"/>
</dbReference>
<gene>
    <name evidence="2" type="ORF">BKD09_03860</name>
</gene>
<accession>A0A1L3F2B0</accession>
<dbReference type="Proteomes" id="UP000181962">
    <property type="component" value="Chromosome"/>
</dbReference>
<evidence type="ECO:0000313" key="2">
    <source>
        <dbReference type="EMBL" id="APG07456.1"/>
    </source>
</evidence>
<proteinExistence type="predicted"/>
<dbReference type="AlphaFoldDB" id="A0A1L3F2B0"/>
<organism evidence="2 3">
    <name type="scientific">Bradyrhizobium japonicum</name>
    <dbReference type="NCBI Taxonomy" id="375"/>
    <lineage>
        <taxon>Bacteria</taxon>
        <taxon>Pseudomonadati</taxon>
        <taxon>Pseudomonadota</taxon>
        <taxon>Alphaproteobacteria</taxon>
        <taxon>Hyphomicrobiales</taxon>
        <taxon>Nitrobacteraceae</taxon>
        <taxon>Bradyrhizobium</taxon>
    </lineage>
</organism>
<protein>
    <submittedName>
        <fullName evidence="2">Uncharacterized protein</fullName>
    </submittedName>
</protein>
<name>A0A1L3F2B0_BRAJP</name>
<evidence type="ECO:0000256" key="1">
    <source>
        <dbReference type="SAM" id="MobiDB-lite"/>
    </source>
</evidence>
<evidence type="ECO:0000313" key="3">
    <source>
        <dbReference type="Proteomes" id="UP000181962"/>
    </source>
</evidence>
<sequence length="124" mass="13106">MADRGGGRGAEAGRGVDDRELQAAVGQHLQARRDVGRVIDRLDDEIVSVAATQPVRQGTLRVGFDQADGEAGLLGRQREADGKRALATATLLGGQYDRVHGKLNPLGCLGLWGNATRTCIASRC</sequence>